<dbReference type="EMBL" id="JAECZO010000003">
    <property type="protein sequence ID" value="KAK7200108.1"/>
    <property type="molecule type" value="Genomic_DNA"/>
</dbReference>
<dbReference type="SUPFAM" id="SSF48371">
    <property type="entry name" value="ARM repeat"/>
    <property type="match status" value="1"/>
</dbReference>
<feature type="compositionally biased region" description="Polar residues" evidence="1">
    <location>
        <begin position="811"/>
        <end position="826"/>
    </location>
</feature>
<feature type="region of interest" description="Disordered" evidence="1">
    <location>
        <begin position="606"/>
        <end position="862"/>
    </location>
</feature>
<proteinExistence type="predicted"/>
<evidence type="ECO:0000256" key="1">
    <source>
        <dbReference type="SAM" id="MobiDB-lite"/>
    </source>
</evidence>
<feature type="compositionally biased region" description="Polar residues" evidence="1">
    <location>
        <begin position="678"/>
        <end position="691"/>
    </location>
</feature>
<dbReference type="PANTHER" id="PTHR12984:SF3">
    <property type="entry name" value="N-TERMINAL KINASE-LIKE PROTEIN"/>
    <property type="match status" value="1"/>
</dbReference>
<feature type="compositionally biased region" description="Low complexity" evidence="1">
    <location>
        <begin position="788"/>
        <end position="798"/>
    </location>
</feature>
<evidence type="ECO:0000313" key="2">
    <source>
        <dbReference type="EMBL" id="KAK7200108.1"/>
    </source>
</evidence>
<gene>
    <name evidence="2" type="ORF">NESM_000060800</name>
</gene>
<comment type="caution">
    <text evidence="2">The sequence shown here is derived from an EMBL/GenBank/DDBJ whole genome shotgun (WGS) entry which is preliminary data.</text>
</comment>
<feature type="compositionally biased region" description="Polar residues" evidence="1">
    <location>
        <begin position="654"/>
        <end position="664"/>
    </location>
</feature>
<dbReference type="Gene3D" id="3.30.200.20">
    <property type="entry name" value="Phosphorylase Kinase, domain 1"/>
    <property type="match status" value="1"/>
</dbReference>
<keyword evidence="3" id="KW-1185">Reference proteome</keyword>
<name>A0AAW0F144_9TRYP</name>
<evidence type="ECO:0008006" key="4">
    <source>
        <dbReference type="Google" id="ProtNLM"/>
    </source>
</evidence>
<reference evidence="2 3" key="1">
    <citation type="journal article" date="2021" name="MBio">
        <title>A New Model Trypanosomatid, Novymonas esmeraldas: Genomic Perception of Its 'Candidatus Pandoraea novymonadis' Endosymbiont.</title>
        <authorList>
            <person name="Zakharova A."/>
            <person name="Saura A."/>
            <person name="Butenko A."/>
            <person name="Podesvova L."/>
            <person name="Warmusova S."/>
            <person name="Kostygov A.Y."/>
            <person name="Nenarokova A."/>
            <person name="Lukes J."/>
            <person name="Opperdoes F.R."/>
            <person name="Yurchenko V."/>
        </authorList>
    </citation>
    <scope>NUCLEOTIDE SEQUENCE [LARGE SCALE GENOMIC DNA]</scope>
    <source>
        <strain evidence="2 3">E262AT.01</strain>
    </source>
</reference>
<feature type="compositionally biased region" description="Acidic residues" evidence="1">
    <location>
        <begin position="715"/>
        <end position="725"/>
    </location>
</feature>
<feature type="compositionally biased region" description="Low complexity" evidence="1">
    <location>
        <begin position="692"/>
        <end position="706"/>
    </location>
</feature>
<dbReference type="AlphaFoldDB" id="A0AAW0F144"/>
<sequence length="862" mass="87467">MAFFLKAIGLSDDIPGFPFTPAPNDPGYTVYTTPQLCWTVRPGTQSDDERVRVSIFTCSVAAAAGGGGGGGSRELIKLLAQNAMRRAKSLMIPGFLKCHGAVEYRDTVYIATEPCVSLKDVLESAALRRRYYGDSAEEYAASVAYGLVTIGGAVSALQSNRLLHGNLHCGAVFVAATSGFWRLFGLELISSVDDVASGATGCLFESARRAGMLPGYRCPPELSGSGGGGGGGGGGGDTSAAVDAWGLACVVYETMGVTAEEAVNGRLNALAHSLSAAELRNACRLSLPKPLHQGCSALTAPNPRMRKSIAVVLDSCEFVKDCVFVQYTSALSELLLMDLSQQVRLAESLAGVVDRFPLRACLCFVLPRLGELVTAAAKVSGGGGPAGVSVGPVADPVLKVAERAAAGEDFDAHVAPVLVQLFRSSDVLLRYKLLVGAAVYGPKLSSATLNDVVWPLYAKGFGHTVASVREYSARGIVHLAPHLSEAVLSEQVPKALAQLQRDPDGALRANATVALHLVSEHITPATVRATVMLTYCRPMLRDAFEPSRVAALRSLHGALECLTAKQLAEAVVPAVAPLTVDPTSTESRAAALALVKASLSKLEGHHRQLAARDSATSAASSDPVAASAPSGTSSTCSPSPAALPTTQSPPAAKQWSQPSGSTPLPSAGGAAHHVDAATRSSPLSTASPLRPTTSAAVQVAAGATAVAGGGGGGWSDDDEDEDDWGGSDGDRSSAHGSPAAVKAGSASLKTSAAPPPRAPTAPFASSAKPAAATSALVHPLSSGGGGARASPSPSASHGFAASPLPLPRPVSTVSDIGSVSSATGSGSRLAGASDAASPPAASPSNGPMKLRKKGGLGAARLD</sequence>
<dbReference type="PANTHER" id="PTHR12984">
    <property type="entry name" value="SCY1-RELATED S/T PROTEIN KINASE-LIKE"/>
    <property type="match status" value="1"/>
</dbReference>
<accession>A0AAW0F144</accession>
<feature type="compositionally biased region" description="Low complexity" evidence="1">
    <location>
        <begin position="760"/>
        <end position="781"/>
    </location>
</feature>
<dbReference type="Gene3D" id="1.10.510.10">
    <property type="entry name" value="Transferase(Phosphotransferase) domain 1"/>
    <property type="match status" value="1"/>
</dbReference>
<dbReference type="InterPro" id="IPR051177">
    <property type="entry name" value="CIK-Related_Protein"/>
</dbReference>
<dbReference type="InterPro" id="IPR011009">
    <property type="entry name" value="Kinase-like_dom_sf"/>
</dbReference>
<dbReference type="InterPro" id="IPR016024">
    <property type="entry name" value="ARM-type_fold"/>
</dbReference>
<dbReference type="Gene3D" id="1.25.10.10">
    <property type="entry name" value="Leucine-rich Repeat Variant"/>
    <property type="match status" value="1"/>
</dbReference>
<dbReference type="Proteomes" id="UP001430356">
    <property type="component" value="Unassembled WGS sequence"/>
</dbReference>
<dbReference type="InterPro" id="IPR011989">
    <property type="entry name" value="ARM-like"/>
</dbReference>
<feature type="compositionally biased region" description="Low complexity" evidence="1">
    <location>
        <begin position="830"/>
        <end position="847"/>
    </location>
</feature>
<organism evidence="2 3">
    <name type="scientific">Novymonas esmeraldas</name>
    <dbReference type="NCBI Taxonomy" id="1808958"/>
    <lineage>
        <taxon>Eukaryota</taxon>
        <taxon>Discoba</taxon>
        <taxon>Euglenozoa</taxon>
        <taxon>Kinetoplastea</taxon>
        <taxon>Metakinetoplastina</taxon>
        <taxon>Trypanosomatida</taxon>
        <taxon>Trypanosomatidae</taxon>
        <taxon>Novymonas</taxon>
    </lineage>
</organism>
<dbReference type="SUPFAM" id="SSF56112">
    <property type="entry name" value="Protein kinase-like (PK-like)"/>
    <property type="match status" value="1"/>
</dbReference>
<protein>
    <recommendedName>
        <fullName evidence="4">Protein kinase domain-containing protein</fullName>
    </recommendedName>
</protein>
<evidence type="ECO:0000313" key="3">
    <source>
        <dbReference type="Proteomes" id="UP001430356"/>
    </source>
</evidence>
<feature type="compositionally biased region" description="Low complexity" evidence="1">
    <location>
        <begin position="611"/>
        <end position="646"/>
    </location>
</feature>